<dbReference type="InterPro" id="IPR013217">
    <property type="entry name" value="Methyltransf_12"/>
</dbReference>
<dbReference type="KEGG" id="bsau:DWV08_04355"/>
<dbReference type="SUPFAM" id="SSF53335">
    <property type="entry name" value="S-adenosyl-L-methionine-dependent methyltransferases"/>
    <property type="match status" value="1"/>
</dbReference>
<feature type="region of interest" description="Disordered" evidence="1">
    <location>
        <begin position="265"/>
        <end position="319"/>
    </location>
</feature>
<keyword evidence="5" id="KW-1185">Reference proteome</keyword>
<sequence length="319" mass="35457">MTSSLGRRAPVCQRADVIEQFYDHHPYPPPTRLDTAAPRSPLQQRAAHHLLWPWRPVPASHRVLVAGCGASQAVRHALQDPSAGVVGIDVSRTAIERSRRLARRHQVPNLRLHQLPIEDATELGAEFDHVISTGVLHHLSDPEVGLRALRNVLSRGGAMTLMVFAPYGRAGVYLIQDYCRRLGLSSAPEDITDLVATLREIPSGHPISRLLRETRDFADDGALADALLNPRDRAYSVPQLYELLESAGLRLARWVRQAPYLPDCGSISETPHSSRHCPPRRGAARGSRAVPRHHAAAHRDRGRRRRPRRAPARSHRGEA</sequence>
<gene>
    <name evidence="3" type="ORF">DWV08_04355</name>
    <name evidence="4" type="ORF">DXU92_12930</name>
</gene>
<feature type="compositionally biased region" description="Basic residues" evidence="1">
    <location>
        <begin position="290"/>
        <end position="319"/>
    </location>
</feature>
<keyword evidence="4" id="KW-0808">Transferase</keyword>
<dbReference type="InterPro" id="IPR029063">
    <property type="entry name" value="SAM-dependent_MTases_sf"/>
</dbReference>
<evidence type="ECO:0000313" key="3">
    <source>
        <dbReference type="EMBL" id="AXK44917.1"/>
    </source>
</evidence>
<proteinExistence type="predicted"/>
<dbReference type="Gene3D" id="3.40.50.150">
    <property type="entry name" value="Vaccinia Virus protein VP39"/>
    <property type="match status" value="1"/>
</dbReference>
<dbReference type="Pfam" id="PF08242">
    <property type="entry name" value="Methyltransf_12"/>
    <property type="match status" value="1"/>
</dbReference>
<dbReference type="GO" id="GO:0032259">
    <property type="term" value="P:methylation"/>
    <property type="evidence" value="ECO:0007669"/>
    <property type="project" value="UniProtKB-KW"/>
</dbReference>
<evidence type="ECO:0000313" key="5">
    <source>
        <dbReference type="Proteomes" id="UP000254236"/>
    </source>
</evidence>
<dbReference type="GO" id="GO:0008168">
    <property type="term" value="F:methyltransferase activity"/>
    <property type="evidence" value="ECO:0007669"/>
    <property type="project" value="UniProtKB-KW"/>
</dbReference>
<dbReference type="Proteomes" id="UP000282185">
    <property type="component" value="Unassembled WGS sequence"/>
</dbReference>
<reference evidence="4 6" key="2">
    <citation type="submission" date="2018-08" db="EMBL/GenBank/DDBJ databases">
        <title>Brachybacterium saurashtrense DSM 23186.</title>
        <authorList>
            <person name="Li Y."/>
        </authorList>
    </citation>
    <scope>NUCLEOTIDE SEQUENCE [LARGE SCALE GENOMIC DNA]</scope>
    <source>
        <strain evidence="4 6">DSM 23186</strain>
    </source>
</reference>
<feature type="compositionally biased region" description="Basic residues" evidence="1">
    <location>
        <begin position="273"/>
        <end position="283"/>
    </location>
</feature>
<name>A0A345YLW5_9MICO</name>
<evidence type="ECO:0000313" key="6">
    <source>
        <dbReference type="Proteomes" id="UP000282185"/>
    </source>
</evidence>
<evidence type="ECO:0000259" key="2">
    <source>
        <dbReference type="Pfam" id="PF08242"/>
    </source>
</evidence>
<dbReference type="EMBL" id="QSWH01000006">
    <property type="protein sequence ID" value="RRR21601.1"/>
    <property type="molecule type" value="Genomic_DNA"/>
</dbReference>
<dbReference type="Proteomes" id="UP000254236">
    <property type="component" value="Chromosome"/>
</dbReference>
<dbReference type="RefSeq" id="WP_115412669.1">
    <property type="nucleotide sequence ID" value="NZ_CP031356.1"/>
</dbReference>
<accession>A0A345YLW5</accession>
<dbReference type="EMBL" id="CP031356">
    <property type="protein sequence ID" value="AXK44917.1"/>
    <property type="molecule type" value="Genomic_DNA"/>
</dbReference>
<reference evidence="3 5" key="1">
    <citation type="submission" date="2018-07" db="EMBL/GenBank/DDBJ databases">
        <title>Brachybacterium saurashtrense DSM 23186 genome sequence.</title>
        <authorList>
            <person name="Guo L."/>
        </authorList>
    </citation>
    <scope>NUCLEOTIDE SEQUENCE [LARGE SCALE GENOMIC DNA]</scope>
    <source>
        <strain evidence="3 5">DSM 23186</strain>
    </source>
</reference>
<keyword evidence="4" id="KW-0489">Methyltransferase</keyword>
<evidence type="ECO:0000313" key="4">
    <source>
        <dbReference type="EMBL" id="RRR21601.1"/>
    </source>
</evidence>
<organism evidence="4 6">
    <name type="scientific">Brachybacterium saurashtrense</name>
    <dbReference type="NCBI Taxonomy" id="556288"/>
    <lineage>
        <taxon>Bacteria</taxon>
        <taxon>Bacillati</taxon>
        <taxon>Actinomycetota</taxon>
        <taxon>Actinomycetes</taxon>
        <taxon>Micrococcales</taxon>
        <taxon>Dermabacteraceae</taxon>
        <taxon>Brachybacterium</taxon>
    </lineage>
</organism>
<dbReference type="OrthoDB" id="9800454at2"/>
<protein>
    <submittedName>
        <fullName evidence="4">Class I SAM-dependent methyltransferase</fullName>
    </submittedName>
</protein>
<evidence type="ECO:0000256" key="1">
    <source>
        <dbReference type="SAM" id="MobiDB-lite"/>
    </source>
</evidence>
<feature type="domain" description="Methyltransferase type 12" evidence="2">
    <location>
        <begin position="65"/>
        <end position="158"/>
    </location>
</feature>
<dbReference type="AlphaFoldDB" id="A0A345YLW5"/>
<dbReference type="PANTHER" id="PTHR43861">
    <property type="entry name" value="TRANS-ACONITATE 2-METHYLTRANSFERASE-RELATED"/>
    <property type="match status" value="1"/>
</dbReference>
<dbReference type="CDD" id="cd02440">
    <property type="entry name" value="AdoMet_MTases"/>
    <property type="match status" value="1"/>
</dbReference>